<evidence type="ECO:0000313" key="2">
    <source>
        <dbReference type="Proteomes" id="UP000887564"/>
    </source>
</evidence>
<proteinExistence type="predicted"/>
<keyword evidence="2" id="KW-1185">Reference proteome</keyword>
<feature type="coiled-coil region" evidence="1">
    <location>
        <begin position="19"/>
        <end position="60"/>
    </location>
</feature>
<name>A0A914R5V6_PAREQ</name>
<organism evidence="2 3">
    <name type="scientific">Parascaris equorum</name>
    <name type="common">Equine roundworm</name>
    <dbReference type="NCBI Taxonomy" id="6256"/>
    <lineage>
        <taxon>Eukaryota</taxon>
        <taxon>Metazoa</taxon>
        <taxon>Ecdysozoa</taxon>
        <taxon>Nematoda</taxon>
        <taxon>Chromadorea</taxon>
        <taxon>Rhabditida</taxon>
        <taxon>Spirurina</taxon>
        <taxon>Ascaridomorpha</taxon>
        <taxon>Ascaridoidea</taxon>
        <taxon>Ascarididae</taxon>
        <taxon>Parascaris</taxon>
    </lineage>
</organism>
<dbReference type="InterPro" id="IPR014751">
    <property type="entry name" value="XRCC4-like_C"/>
</dbReference>
<protein>
    <submittedName>
        <fullName evidence="3">Uncharacterized protein</fullName>
    </submittedName>
</protein>
<evidence type="ECO:0000256" key="1">
    <source>
        <dbReference type="SAM" id="Coils"/>
    </source>
</evidence>
<reference evidence="3" key="1">
    <citation type="submission" date="2022-11" db="UniProtKB">
        <authorList>
            <consortium name="WormBaseParasite"/>
        </authorList>
    </citation>
    <scope>IDENTIFICATION</scope>
</reference>
<dbReference type="Proteomes" id="UP000887564">
    <property type="component" value="Unplaced"/>
</dbReference>
<keyword evidence="1" id="KW-0175">Coiled coil</keyword>
<dbReference type="Gene3D" id="1.20.5.370">
    <property type="match status" value="1"/>
</dbReference>
<dbReference type="AlphaFoldDB" id="A0A914R5V6"/>
<dbReference type="WBParaSite" id="PEQ_0000199901-mRNA-1">
    <property type="protein sequence ID" value="PEQ_0000199901-mRNA-1"/>
    <property type="gene ID" value="PEQ_0000199901"/>
</dbReference>
<sequence>MVLGCSSSTWHNLPDTQTHSELEIALDHANKANADAQKTIKRYQEQIRELQLQIEDEQRQKEDLV</sequence>
<accession>A0A914R5V6</accession>
<evidence type="ECO:0000313" key="3">
    <source>
        <dbReference type="WBParaSite" id="PEQ_0000199901-mRNA-1"/>
    </source>
</evidence>